<evidence type="ECO:0000313" key="4">
    <source>
        <dbReference type="Proteomes" id="UP000807115"/>
    </source>
</evidence>
<keyword evidence="2" id="KW-0812">Transmembrane</keyword>
<evidence type="ECO:0000313" key="3">
    <source>
        <dbReference type="EMBL" id="KAG0519995.1"/>
    </source>
</evidence>
<comment type="caution">
    <text evidence="3">The sequence shown here is derived from an EMBL/GenBank/DDBJ whole genome shotgun (WGS) entry which is preliminary data.</text>
</comment>
<gene>
    <name evidence="3" type="ORF">BDA96_08G034900</name>
</gene>
<reference evidence="3" key="2">
    <citation type="submission" date="2020-10" db="EMBL/GenBank/DDBJ databases">
        <authorList>
            <person name="Cooper E.A."/>
            <person name="Brenton Z.W."/>
            <person name="Flinn B.S."/>
            <person name="Jenkins J."/>
            <person name="Shu S."/>
            <person name="Flowers D."/>
            <person name="Luo F."/>
            <person name="Wang Y."/>
            <person name="Xia P."/>
            <person name="Barry K."/>
            <person name="Daum C."/>
            <person name="Lipzen A."/>
            <person name="Yoshinaga Y."/>
            <person name="Schmutz J."/>
            <person name="Saski C."/>
            <person name="Vermerris W."/>
            <person name="Kresovich S."/>
        </authorList>
    </citation>
    <scope>NUCLEOTIDE SEQUENCE</scope>
</reference>
<keyword evidence="2" id="KW-0472">Membrane</keyword>
<feature type="transmembrane region" description="Helical" evidence="2">
    <location>
        <begin position="21"/>
        <end position="42"/>
    </location>
</feature>
<accession>A0A921QFC7</accession>
<protein>
    <submittedName>
        <fullName evidence="3">Uncharacterized protein</fullName>
    </submittedName>
</protein>
<keyword evidence="2" id="KW-1133">Transmembrane helix</keyword>
<evidence type="ECO:0000256" key="2">
    <source>
        <dbReference type="SAM" id="Phobius"/>
    </source>
</evidence>
<dbReference type="Proteomes" id="UP000807115">
    <property type="component" value="Chromosome 8"/>
</dbReference>
<dbReference type="EMBL" id="CM027687">
    <property type="protein sequence ID" value="KAG0519995.1"/>
    <property type="molecule type" value="Genomic_DNA"/>
</dbReference>
<dbReference type="AlphaFoldDB" id="A0A921QFC7"/>
<sequence>MACTRTQQQRLRLRPPRGSRSFVLTAPTLLLLILCLFFAVFAQPSSCRPLGLGDDHHTTTTSTNNGDVILLPLPADTQTMVVAGTAPPAVSTEDEDRRWHRHRLAAGRHQWLLNKKPRGKPPPSAPSKRTN</sequence>
<feature type="region of interest" description="Disordered" evidence="1">
    <location>
        <begin position="107"/>
        <end position="131"/>
    </location>
</feature>
<organism evidence="3 4">
    <name type="scientific">Sorghum bicolor</name>
    <name type="common">Sorghum</name>
    <name type="synonym">Sorghum vulgare</name>
    <dbReference type="NCBI Taxonomy" id="4558"/>
    <lineage>
        <taxon>Eukaryota</taxon>
        <taxon>Viridiplantae</taxon>
        <taxon>Streptophyta</taxon>
        <taxon>Embryophyta</taxon>
        <taxon>Tracheophyta</taxon>
        <taxon>Spermatophyta</taxon>
        <taxon>Magnoliopsida</taxon>
        <taxon>Liliopsida</taxon>
        <taxon>Poales</taxon>
        <taxon>Poaceae</taxon>
        <taxon>PACMAD clade</taxon>
        <taxon>Panicoideae</taxon>
        <taxon>Andropogonodae</taxon>
        <taxon>Andropogoneae</taxon>
        <taxon>Sorghinae</taxon>
        <taxon>Sorghum</taxon>
    </lineage>
</organism>
<evidence type="ECO:0000256" key="1">
    <source>
        <dbReference type="SAM" id="MobiDB-lite"/>
    </source>
</evidence>
<proteinExistence type="predicted"/>
<name>A0A921QFC7_SORBI</name>
<reference evidence="3" key="1">
    <citation type="journal article" date="2019" name="BMC Genomics">
        <title>A new reference genome for Sorghum bicolor reveals high levels of sequence similarity between sweet and grain genotypes: implications for the genetics of sugar metabolism.</title>
        <authorList>
            <person name="Cooper E.A."/>
            <person name="Brenton Z.W."/>
            <person name="Flinn B.S."/>
            <person name="Jenkins J."/>
            <person name="Shu S."/>
            <person name="Flowers D."/>
            <person name="Luo F."/>
            <person name="Wang Y."/>
            <person name="Xia P."/>
            <person name="Barry K."/>
            <person name="Daum C."/>
            <person name="Lipzen A."/>
            <person name="Yoshinaga Y."/>
            <person name="Schmutz J."/>
            <person name="Saski C."/>
            <person name="Vermerris W."/>
            <person name="Kresovich S."/>
        </authorList>
    </citation>
    <scope>NUCLEOTIDE SEQUENCE</scope>
</reference>